<protein>
    <submittedName>
        <fullName evidence="1">Uncharacterized protein</fullName>
    </submittedName>
</protein>
<accession>A0ABX1DU25</accession>
<sequence length="98" mass="10783">MHLEILAWGKGAGLGNRRFPSVPFIPGSEEVRTAPNCPDFFVVIAEHAEGPVDSELDGALRPGLRARIFRLQGNGLNANSSSMNISRNIVINGWWWAR</sequence>
<gene>
    <name evidence="1" type="ORF">HED52_03290</name>
</gene>
<evidence type="ECO:0000313" key="2">
    <source>
        <dbReference type="Proteomes" id="UP000568486"/>
    </source>
</evidence>
<evidence type="ECO:0000313" key="1">
    <source>
        <dbReference type="EMBL" id="NKC27750.1"/>
    </source>
</evidence>
<reference evidence="1 2" key="1">
    <citation type="submission" date="2020-03" db="EMBL/GenBank/DDBJ databases">
        <title>Whole genome sequencing of clinical and environmental type strains of Ochrobactrum.</title>
        <authorList>
            <person name="Dharne M."/>
        </authorList>
    </citation>
    <scope>NUCLEOTIDE SEQUENCE [LARGE SCALE GENOMIC DNA]</scope>
    <source>
        <strain evidence="1 2">DSM 22292</strain>
    </source>
</reference>
<comment type="caution">
    <text evidence="1">The sequence shown here is derived from an EMBL/GenBank/DDBJ whole genome shotgun (WGS) entry which is preliminary data.</text>
</comment>
<organism evidence="1 2">
    <name type="scientific">Brucella ciceri</name>
    <dbReference type="NCBI Taxonomy" id="391287"/>
    <lineage>
        <taxon>Bacteria</taxon>
        <taxon>Pseudomonadati</taxon>
        <taxon>Pseudomonadota</taxon>
        <taxon>Alphaproteobacteria</taxon>
        <taxon>Hyphomicrobiales</taxon>
        <taxon>Brucellaceae</taxon>
        <taxon>Brucella/Ochrobactrum group</taxon>
        <taxon>Brucella</taxon>
    </lineage>
</organism>
<dbReference type="EMBL" id="JAAVLR010000001">
    <property type="protein sequence ID" value="NKC27750.1"/>
    <property type="molecule type" value="Genomic_DNA"/>
</dbReference>
<name>A0ABX1DU25_9HYPH</name>
<dbReference type="Proteomes" id="UP000568486">
    <property type="component" value="Unassembled WGS sequence"/>
</dbReference>
<keyword evidence="2" id="KW-1185">Reference proteome</keyword>
<proteinExistence type="predicted"/>